<protein>
    <submittedName>
        <fullName evidence="2">Uncharacterized protein</fullName>
    </submittedName>
</protein>
<name>A0ABT6F8P2_9BACT</name>
<evidence type="ECO:0000256" key="1">
    <source>
        <dbReference type="SAM" id="SignalP"/>
    </source>
</evidence>
<gene>
    <name evidence="2" type="ORF">PZE19_09265</name>
</gene>
<accession>A0ABT6F8P2</accession>
<dbReference type="EMBL" id="JARRAG010000001">
    <property type="protein sequence ID" value="MDG3003960.1"/>
    <property type="molecule type" value="Genomic_DNA"/>
</dbReference>
<keyword evidence="3" id="KW-1185">Reference proteome</keyword>
<feature type="chain" id="PRO_5047098693" evidence="1">
    <location>
        <begin position="35"/>
        <end position="156"/>
    </location>
</feature>
<sequence length="156" mass="16809">MNPNLRPFRATRCRVLAAGLFMIAGIHLPASIRAQQPGMVDEPPTLGTFEPTPYIMVGAAAPTSNGYSPLGTFGDTSLSLNGPVSSLRSIAAPVVTYNRGYDGVVRAVPGTSSSTPNLPILSPFVYPTRRSNYYAPRTPRPTPPWWTSGAYWIDQN</sequence>
<dbReference type="Proteomes" id="UP001216907">
    <property type="component" value="Unassembled WGS sequence"/>
</dbReference>
<keyword evidence="1" id="KW-0732">Signal</keyword>
<comment type="caution">
    <text evidence="2">The sequence shown here is derived from an EMBL/GenBank/DDBJ whole genome shotgun (WGS) entry which is preliminary data.</text>
</comment>
<organism evidence="2 3">
    <name type="scientific">Paludisphaera mucosa</name>
    <dbReference type="NCBI Taxonomy" id="3030827"/>
    <lineage>
        <taxon>Bacteria</taxon>
        <taxon>Pseudomonadati</taxon>
        <taxon>Planctomycetota</taxon>
        <taxon>Planctomycetia</taxon>
        <taxon>Isosphaerales</taxon>
        <taxon>Isosphaeraceae</taxon>
        <taxon>Paludisphaera</taxon>
    </lineage>
</organism>
<reference evidence="2 3" key="1">
    <citation type="submission" date="2023-03" db="EMBL/GenBank/DDBJ databases">
        <title>Paludisphaera mucosa sp. nov. a novel planctomycete from northern fen.</title>
        <authorList>
            <person name="Ivanova A."/>
        </authorList>
    </citation>
    <scope>NUCLEOTIDE SEQUENCE [LARGE SCALE GENOMIC DNA]</scope>
    <source>
        <strain evidence="2 3">Pla2</strain>
    </source>
</reference>
<evidence type="ECO:0000313" key="3">
    <source>
        <dbReference type="Proteomes" id="UP001216907"/>
    </source>
</evidence>
<evidence type="ECO:0000313" key="2">
    <source>
        <dbReference type="EMBL" id="MDG3003960.1"/>
    </source>
</evidence>
<proteinExistence type="predicted"/>
<feature type="signal peptide" evidence="1">
    <location>
        <begin position="1"/>
        <end position="34"/>
    </location>
</feature>
<dbReference type="RefSeq" id="WP_277860304.1">
    <property type="nucleotide sequence ID" value="NZ_JARRAG010000001.1"/>
</dbReference>